<reference evidence="2 4" key="1">
    <citation type="submission" date="2014-11" db="EMBL/GenBank/DDBJ databases">
        <authorList>
            <person name="Park G.-S."/>
            <person name="Hong S.-J."/>
            <person name="Jung B.K."/>
            <person name="Khan A.R."/>
            <person name="Kwak Y."/>
            <person name="Shin J.-H."/>
        </authorList>
    </citation>
    <scope>NUCLEOTIDE SEQUENCE [LARGE SCALE GENOMIC DNA]</scope>
    <source>
        <strain evidence="2 4">DSM 27622</strain>
    </source>
</reference>
<gene>
    <name evidence="3" type="ORF">FOB44_06980</name>
    <name evidence="2" type="ORF">OK18_15030</name>
</gene>
<protein>
    <submittedName>
        <fullName evidence="2">Uncharacterized protein</fullName>
    </submittedName>
</protein>
<name>A0A0G3M9M1_CHRGL</name>
<evidence type="ECO:0000313" key="5">
    <source>
        <dbReference type="Proteomes" id="UP000501570"/>
    </source>
</evidence>
<proteinExistence type="predicted"/>
<evidence type="ECO:0000313" key="3">
    <source>
        <dbReference type="EMBL" id="QIY90418.1"/>
    </source>
</evidence>
<dbReference type="RefSeq" id="WP_053328506.1">
    <property type="nucleotide sequence ID" value="NZ_CP009928.1"/>
</dbReference>
<evidence type="ECO:0000256" key="1">
    <source>
        <dbReference type="SAM" id="SignalP"/>
    </source>
</evidence>
<sequence length="144" mass="16110">MKKLLYSFLLLSSATLFAQQNPSIRFAVANNIIGTVEMFNAKKTIVQSSKVYSSAANLPQTLKKYSFISTQGFTEYKIKNGYEGLDRISLADLNAQYDIPADTPVFIEGYEFTDTNTLVYGDILGKMEAKNYNGKKTLFISTSR</sequence>
<dbReference type="Proteomes" id="UP000501570">
    <property type="component" value="Chromosome"/>
</dbReference>
<evidence type="ECO:0000313" key="4">
    <source>
        <dbReference type="Proteomes" id="UP000035213"/>
    </source>
</evidence>
<dbReference type="AlphaFoldDB" id="A0A0G3M9M1"/>
<dbReference type="EMBL" id="CP050995">
    <property type="protein sequence ID" value="QIY90418.1"/>
    <property type="molecule type" value="Genomic_DNA"/>
</dbReference>
<feature type="chain" id="PRO_5044542526" evidence="1">
    <location>
        <begin position="19"/>
        <end position="144"/>
    </location>
</feature>
<keyword evidence="1" id="KW-0732">Signal</keyword>
<accession>A0A0G3M9M1</accession>
<evidence type="ECO:0000313" key="2">
    <source>
        <dbReference type="EMBL" id="AKK73742.1"/>
    </source>
</evidence>
<dbReference type="Proteomes" id="UP000035213">
    <property type="component" value="Chromosome"/>
</dbReference>
<reference evidence="3 5" key="2">
    <citation type="submission" date="2019-09" db="EMBL/GenBank/DDBJ databases">
        <title>FDA dAtabase for Regulatory Grade micrObial Sequences (FDA-ARGOS): Supporting development and validation of Infectious Disease Dx tests.</title>
        <authorList>
            <person name="Sciortino C."/>
            <person name="Tallon L."/>
            <person name="Sadzewicz L."/>
            <person name="Vavikolanu K."/>
            <person name="Mehta A."/>
            <person name="Aluvathingal J."/>
            <person name="Nadendla S."/>
            <person name="Nandy P."/>
            <person name="Geyer C."/>
            <person name="Yan Y."/>
            <person name="Sichtig H."/>
        </authorList>
    </citation>
    <scope>NUCLEOTIDE SEQUENCE [LARGE SCALE GENOMIC DNA]</scope>
    <source>
        <strain evidence="3 5">FDAARGOS_636</strain>
    </source>
</reference>
<feature type="signal peptide" evidence="1">
    <location>
        <begin position="1"/>
        <end position="18"/>
    </location>
</feature>
<dbReference type="KEGG" id="cgn:OK18_15030"/>
<dbReference type="EMBL" id="CP009928">
    <property type="protein sequence ID" value="AKK73742.1"/>
    <property type="molecule type" value="Genomic_DNA"/>
</dbReference>
<organism evidence="2 4">
    <name type="scientific">Chryseobacterium gallinarum</name>
    <dbReference type="NCBI Taxonomy" id="1324352"/>
    <lineage>
        <taxon>Bacteria</taxon>
        <taxon>Pseudomonadati</taxon>
        <taxon>Bacteroidota</taxon>
        <taxon>Flavobacteriia</taxon>
        <taxon>Flavobacteriales</taxon>
        <taxon>Weeksellaceae</taxon>
        <taxon>Chryseobacterium group</taxon>
        <taxon>Chryseobacterium</taxon>
    </lineage>
</organism>
<dbReference type="PATRIC" id="fig|1324352.5.peg.3130"/>
<keyword evidence="5" id="KW-1185">Reference proteome</keyword>
<dbReference type="OrthoDB" id="1272742at2"/>